<evidence type="ECO:0000313" key="7">
    <source>
        <dbReference type="EMBL" id="MBC3908526.1"/>
    </source>
</evidence>
<keyword evidence="8" id="KW-1185">Reference proteome</keyword>
<dbReference type="InterPro" id="IPR001279">
    <property type="entry name" value="Metallo-B-lactamas"/>
</dbReference>
<dbReference type="EMBL" id="JACOFX010000006">
    <property type="protein sequence ID" value="MBC3908526.1"/>
    <property type="molecule type" value="Genomic_DNA"/>
</dbReference>
<evidence type="ECO:0000313" key="8">
    <source>
        <dbReference type="Proteomes" id="UP000646911"/>
    </source>
</evidence>
<evidence type="ECO:0000256" key="2">
    <source>
        <dbReference type="ARBA" id="ARBA00007749"/>
    </source>
</evidence>
<evidence type="ECO:0000256" key="3">
    <source>
        <dbReference type="ARBA" id="ARBA00022723"/>
    </source>
</evidence>
<evidence type="ECO:0000256" key="1">
    <source>
        <dbReference type="ARBA" id="ARBA00001947"/>
    </source>
</evidence>
<keyword evidence="3" id="KW-0479">Metal-binding</keyword>
<proteinExistence type="inferred from homology"/>
<dbReference type="InterPro" id="IPR051013">
    <property type="entry name" value="MBL_superfamily_lactonases"/>
</dbReference>
<dbReference type="PANTHER" id="PTHR42978:SF2">
    <property type="entry name" value="102 KBASES UNSTABLE REGION: FROM 1 TO 119443"/>
    <property type="match status" value="1"/>
</dbReference>
<comment type="similarity">
    <text evidence="2">Belongs to the metallo-beta-lactamase superfamily.</text>
</comment>
<evidence type="ECO:0000259" key="6">
    <source>
        <dbReference type="SMART" id="SM00849"/>
    </source>
</evidence>
<dbReference type="SMART" id="SM00849">
    <property type="entry name" value="Lactamase_B"/>
    <property type="match status" value="1"/>
</dbReference>
<feature type="domain" description="Metallo-beta-lactamase" evidence="6">
    <location>
        <begin position="35"/>
        <end position="270"/>
    </location>
</feature>
<gene>
    <name evidence="7" type="ORF">H8L47_13255</name>
</gene>
<dbReference type="SUPFAM" id="SSF56281">
    <property type="entry name" value="Metallo-hydrolase/oxidoreductase"/>
    <property type="match status" value="1"/>
</dbReference>
<accession>A0ABR6Z9T6</accession>
<name>A0ABR6Z9T6_9BURK</name>
<dbReference type="InterPro" id="IPR036866">
    <property type="entry name" value="RibonucZ/Hydroxyglut_hydro"/>
</dbReference>
<comment type="cofactor">
    <cofactor evidence="1">
        <name>Zn(2+)</name>
        <dbReference type="ChEBI" id="CHEBI:29105"/>
    </cofactor>
</comment>
<keyword evidence="5" id="KW-0862">Zinc</keyword>
<sequence length="284" mass="31733">MITPRLQFHWLKAGHCNHPECVAMRGGRWQSVMFPALCGLLIHPTRGNILFDTGYSNHFLQATQPFPERLYRWTTPMTLAPEEVLTQQLAQLGIQSTDINYVVISHVHGDHIAGLRDFPYAKLIISRVEYDSASSMSRLGGLMHGFLSALLPPDFAERVIFVEDSVSLNLPAELAALGTGFDIFGDRSLIAIPLPGHSKGQIGVSFKRHDDRRIFLVADACWSMGALKNNQLPTWFASRIFSNVRQYQQSFLGLRKVSTIADGAVLLPSHCQQSWEYLNGGQQT</sequence>
<keyword evidence="4" id="KW-0378">Hydrolase</keyword>
<dbReference type="Proteomes" id="UP000646911">
    <property type="component" value="Unassembled WGS sequence"/>
</dbReference>
<dbReference type="Gene3D" id="3.60.15.10">
    <property type="entry name" value="Ribonuclease Z/Hydroxyacylglutathione hydrolase-like"/>
    <property type="match status" value="1"/>
</dbReference>
<reference evidence="7 8" key="1">
    <citation type="submission" date="2020-08" db="EMBL/GenBank/DDBJ databases">
        <title>Novel species isolated from subtropical streams in China.</title>
        <authorList>
            <person name="Lu H."/>
        </authorList>
    </citation>
    <scope>NUCLEOTIDE SEQUENCE [LARGE SCALE GENOMIC DNA]</scope>
    <source>
        <strain evidence="7 8">NL8W</strain>
    </source>
</reference>
<dbReference type="Pfam" id="PF00753">
    <property type="entry name" value="Lactamase_B"/>
    <property type="match status" value="1"/>
</dbReference>
<dbReference type="CDD" id="cd07730">
    <property type="entry name" value="metallo-hydrolase-like_MBL-fold"/>
    <property type="match status" value="1"/>
</dbReference>
<organism evidence="7 8">
    <name type="scientific">Undibacterium umbellatum</name>
    <dbReference type="NCBI Taxonomy" id="2762300"/>
    <lineage>
        <taxon>Bacteria</taxon>
        <taxon>Pseudomonadati</taxon>
        <taxon>Pseudomonadota</taxon>
        <taxon>Betaproteobacteria</taxon>
        <taxon>Burkholderiales</taxon>
        <taxon>Oxalobacteraceae</taxon>
        <taxon>Undibacterium</taxon>
    </lineage>
</organism>
<dbReference type="PANTHER" id="PTHR42978">
    <property type="entry name" value="QUORUM-QUENCHING LACTONASE YTNP-RELATED-RELATED"/>
    <property type="match status" value="1"/>
</dbReference>
<protein>
    <submittedName>
        <fullName evidence="7">MBL fold metallo-hydrolase</fullName>
    </submittedName>
</protein>
<comment type="caution">
    <text evidence="7">The sequence shown here is derived from an EMBL/GenBank/DDBJ whole genome shotgun (WGS) entry which is preliminary data.</text>
</comment>
<evidence type="ECO:0000256" key="4">
    <source>
        <dbReference type="ARBA" id="ARBA00022801"/>
    </source>
</evidence>
<evidence type="ECO:0000256" key="5">
    <source>
        <dbReference type="ARBA" id="ARBA00022833"/>
    </source>
</evidence>